<dbReference type="RefSeq" id="WP_146487196.1">
    <property type="nucleotide sequence ID" value="NZ_VIGX01000005.1"/>
</dbReference>
<evidence type="ECO:0000313" key="2">
    <source>
        <dbReference type="EMBL" id="TWS28848.1"/>
    </source>
</evidence>
<gene>
    <name evidence="2" type="ORF">FK530_11725</name>
</gene>
<feature type="domain" description="AB hydrolase-1" evidence="1">
    <location>
        <begin position="25"/>
        <end position="232"/>
    </location>
</feature>
<accession>A0A5C5S2E1</accession>
<dbReference type="Gene3D" id="3.40.50.1820">
    <property type="entry name" value="alpha/beta hydrolase"/>
    <property type="match status" value="1"/>
</dbReference>
<dbReference type="Pfam" id="PF00561">
    <property type="entry name" value="Abhydrolase_1"/>
    <property type="match status" value="1"/>
</dbReference>
<sequence>MTFHTTPATELDYFDDHDGDDHGAPLVLLHGTGTDGDLNFGHLLPALSGRRVIRPNLPGSGPEPDLDGVDLDGIVERIATLHDRTHPEGPVDVLGFSLGAVLAAAYAGRYPGRVGRLILLAGWAAPDPRHQLFMGLWRRLADLDDRAYGEFLVLTLFSPQFVAGLGDGVEEAVRSTLPTPGTSRQIDLDATIDIRSLAARITAPTLLIAGTEDVIAPPSKVRELGGLIGAARTRRSTVVTWCSSSSRRRFSHWYTTF</sequence>
<dbReference type="OrthoDB" id="4944883at2"/>
<evidence type="ECO:0000313" key="3">
    <source>
        <dbReference type="Proteomes" id="UP000319375"/>
    </source>
</evidence>
<reference evidence="2 3" key="1">
    <citation type="submission" date="2019-06" db="EMBL/GenBank/DDBJ databases">
        <title>Tsukamurella conjunctivitidis sp. nov., Tsukamurella assacharolytica sp. nov. and Tsukamurella sputae sp. nov. isolated from patients with conjunctivitis, bacteraemia (lymphoma) and respiratory infection (sputum) in Hong Kong.</title>
        <authorList>
            <person name="Teng J.L.L."/>
            <person name="Lee H.H."/>
            <person name="Fong J.Y.H."/>
            <person name="Fok K.M.N."/>
            <person name="Lau S.K.P."/>
            <person name="Woo P.C.Y."/>
        </authorList>
    </citation>
    <scope>NUCLEOTIDE SEQUENCE [LARGE SCALE GENOMIC DNA]</scope>
    <source>
        <strain evidence="2 3">HKU72</strain>
    </source>
</reference>
<protein>
    <submittedName>
        <fullName evidence="2">Alpha/beta hydrolase</fullName>
    </submittedName>
</protein>
<keyword evidence="2" id="KW-0378">Hydrolase</keyword>
<dbReference type="Proteomes" id="UP000319375">
    <property type="component" value="Unassembled WGS sequence"/>
</dbReference>
<dbReference type="InterPro" id="IPR029058">
    <property type="entry name" value="AB_hydrolase_fold"/>
</dbReference>
<proteinExistence type="predicted"/>
<dbReference type="InterPro" id="IPR000073">
    <property type="entry name" value="AB_hydrolase_1"/>
</dbReference>
<evidence type="ECO:0000259" key="1">
    <source>
        <dbReference type="Pfam" id="PF00561"/>
    </source>
</evidence>
<keyword evidence="3" id="KW-1185">Reference proteome</keyword>
<comment type="caution">
    <text evidence="2">The sequence shown here is derived from an EMBL/GenBank/DDBJ whole genome shotgun (WGS) entry which is preliminary data.</text>
</comment>
<dbReference type="PANTHER" id="PTHR43798">
    <property type="entry name" value="MONOACYLGLYCEROL LIPASE"/>
    <property type="match status" value="1"/>
</dbReference>
<organism evidence="2 3">
    <name type="scientific">Tsukamurella conjunctivitidis</name>
    <dbReference type="NCBI Taxonomy" id="2592068"/>
    <lineage>
        <taxon>Bacteria</taxon>
        <taxon>Bacillati</taxon>
        <taxon>Actinomycetota</taxon>
        <taxon>Actinomycetes</taxon>
        <taxon>Mycobacteriales</taxon>
        <taxon>Tsukamurellaceae</taxon>
        <taxon>Tsukamurella</taxon>
    </lineage>
</organism>
<dbReference type="AlphaFoldDB" id="A0A5C5S2E1"/>
<dbReference type="InterPro" id="IPR050266">
    <property type="entry name" value="AB_hydrolase_sf"/>
</dbReference>
<name>A0A5C5S2E1_9ACTN</name>
<dbReference type="GO" id="GO:0016787">
    <property type="term" value="F:hydrolase activity"/>
    <property type="evidence" value="ECO:0007669"/>
    <property type="project" value="UniProtKB-KW"/>
</dbReference>
<dbReference type="EMBL" id="VIGX01000005">
    <property type="protein sequence ID" value="TWS28848.1"/>
    <property type="molecule type" value="Genomic_DNA"/>
</dbReference>
<dbReference type="SUPFAM" id="SSF53474">
    <property type="entry name" value="alpha/beta-Hydrolases"/>
    <property type="match status" value="1"/>
</dbReference>
<dbReference type="PRINTS" id="PR00111">
    <property type="entry name" value="ABHYDROLASE"/>
</dbReference>